<dbReference type="PROSITE" id="PS51391">
    <property type="entry name" value="CID"/>
    <property type="match status" value="1"/>
</dbReference>
<gene>
    <name evidence="4" type="ORF">SSLN_LOCUS17449</name>
</gene>
<evidence type="ECO:0000313" key="4">
    <source>
        <dbReference type="EMBL" id="VDM03835.1"/>
    </source>
</evidence>
<feature type="transmembrane region" description="Helical" evidence="2">
    <location>
        <begin position="127"/>
        <end position="145"/>
    </location>
</feature>
<keyword evidence="5" id="KW-1185">Reference proteome</keyword>
<keyword evidence="2" id="KW-0812">Transmembrane</keyword>
<accession>A0A183TLV1</accession>
<evidence type="ECO:0000313" key="6">
    <source>
        <dbReference type="WBParaSite" id="SSLN_0001811301-mRNA-1"/>
    </source>
</evidence>
<dbReference type="Pfam" id="PF04818">
    <property type="entry name" value="CID"/>
    <property type="match status" value="1"/>
</dbReference>
<dbReference type="Gene3D" id="1.25.40.90">
    <property type="match status" value="1"/>
</dbReference>
<proteinExistence type="predicted"/>
<feature type="compositionally biased region" description="Acidic residues" evidence="1">
    <location>
        <begin position="374"/>
        <end position="384"/>
    </location>
</feature>
<feature type="transmembrane region" description="Helical" evidence="2">
    <location>
        <begin position="99"/>
        <end position="121"/>
    </location>
</feature>
<reference evidence="4 5" key="2">
    <citation type="submission" date="2018-11" db="EMBL/GenBank/DDBJ databases">
        <authorList>
            <consortium name="Pathogen Informatics"/>
        </authorList>
    </citation>
    <scope>NUCLEOTIDE SEQUENCE [LARGE SCALE GENOMIC DNA]</scope>
    <source>
        <strain evidence="4 5">NST_G2</strain>
    </source>
</reference>
<dbReference type="WBParaSite" id="SSLN_0001811301-mRNA-1">
    <property type="protein sequence ID" value="SSLN_0001811301-mRNA-1"/>
    <property type="gene ID" value="SSLN_0001811301"/>
</dbReference>
<protein>
    <submittedName>
        <fullName evidence="6">CID domain-containing protein</fullName>
    </submittedName>
</protein>
<dbReference type="InterPro" id="IPR008942">
    <property type="entry name" value="ENTH_VHS"/>
</dbReference>
<name>A0A183TLV1_SCHSO</name>
<evidence type="ECO:0000259" key="3">
    <source>
        <dbReference type="PROSITE" id="PS51391"/>
    </source>
</evidence>
<dbReference type="AlphaFoldDB" id="A0A183TLV1"/>
<evidence type="ECO:0000256" key="2">
    <source>
        <dbReference type="SAM" id="Phobius"/>
    </source>
</evidence>
<feature type="region of interest" description="Disordered" evidence="1">
    <location>
        <begin position="357"/>
        <end position="432"/>
    </location>
</feature>
<dbReference type="OrthoDB" id="10069473at2759"/>
<evidence type="ECO:0000256" key="1">
    <source>
        <dbReference type="SAM" id="MobiDB-lite"/>
    </source>
</evidence>
<feature type="domain" description="CID" evidence="3">
    <location>
        <begin position="1"/>
        <end position="100"/>
    </location>
</feature>
<dbReference type="InterPro" id="IPR006569">
    <property type="entry name" value="CID_dom"/>
</dbReference>
<sequence length="474" mass="52739">MPEQADTMSKLWLAAFKSAAEPAAQLALLYVVNEIILKCASYGAPEVKAHFQEPLLEAIRYLRPGLLIKKVKKLVTMWADQKVYEPKLMHQLLRSIRMLPAPLSISLALSLFLSLSFFLFFLPSHRIRYFAFLFFLHLIWIIVNLDQKTGVLKENSTEQEDAVSIKDFVPEKFLEQLRKLKNIEEVSPSVTESDLTPACLKFPIDVVLGRVKSKEEGRSLSCQISTCSDRLASLLKGLEKKLAAQEEVFDILGKAELFYSIQQKEAAIVANRRKIRQKSGDSEDDNGDGDARQPFDLTAVATFPFRELIVVDSNGDADYRPISQEAVAHNTVFGLPGSGDFDGRQVEVKPCRTVDVSDRNGVVDSSPQPPVIEDNMDVSDDEVKEEPTLDNAPPAPPPPPPPPVVQSALTDTGDYDWRQTKPTLPKVEEPLPLGSEDADLRLLSHPATHVSRFAFSARKQGSLAVSVNTYIDQT</sequence>
<dbReference type="Proteomes" id="UP000275846">
    <property type="component" value="Unassembled WGS sequence"/>
</dbReference>
<organism evidence="6">
    <name type="scientific">Schistocephalus solidus</name>
    <name type="common">Tapeworm</name>
    <dbReference type="NCBI Taxonomy" id="70667"/>
    <lineage>
        <taxon>Eukaryota</taxon>
        <taxon>Metazoa</taxon>
        <taxon>Spiralia</taxon>
        <taxon>Lophotrochozoa</taxon>
        <taxon>Platyhelminthes</taxon>
        <taxon>Cestoda</taxon>
        <taxon>Eucestoda</taxon>
        <taxon>Diphyllobothriidea</taxon>
        <taxon>Diphyllobothriidae</taxon>
        <taxon>Schistocephalus</taxon>
    </lineage>
</organism>
<reference evidence="6" key="1">
    <citation type="submission" date="2016-06" db="UniProtKB">
        <authorList>
            <consortium name="WormBaseParasite"/>
        </authorList>
    </citation>
    <scope>IDENTIFICATION</scope>
</reference>
<keyword evidence="2" id="KW-1133">Transmembrane helix</keyword>
<keyword evidence="2" id="KW-0472">Membrane</keyword>
<dbReference type="EMBL" id="UYSU01042527">
    <property type="protein sequence ID" value="VDM03835.1"/>
    <property type="molecule type" value="Genomic_DNA"/>
</dbReference>
<evidence type="ECO:0000313" key="5">
    <source>
        <dbReference type="Proteomes" id="UP000275846"/>
    </source>
</evidence>
<feature type="compositionally biased region" description="Pro residues" evidence="1">
    <location>
        <begin position="393"/>
        <end position="404"/>
    </location>
</feature>